<comment type="caution">
    <text evidence="1">The sequence shown here is derived from an EMBL/GenBank/DDBJ whole genome shotgun (WGS) entry which is preliminary data.</text>
</comment>
<evidence type="ECO:0000313" key="1">
    <source>
        <dbReference type="EMBL" id="KAH7999537.1"/>
    </source>
</evidence>
<dbReference type="EMBL" id="CM037618">
    <property type="protein sequence ID" value="KAH7999537.1"/>
    <property type="molecule type" value="Genomic_DNA"/>
</dbReference>
<gene>
    <name evidence="1" type="ORF">K3G42_013824</name>
</gene>
<keyword evidence="2" id="KW-1185">Reference proteome</keyword>
<name>A0ACB8F3A5_9SAUR</name>
<organism evidence="1 2">
    <name type="scientific">Sphaerodactylus townsendi</name>
    <dbReference type="NCBI Taxonomy" id="933632"/>
    <lineage>
        <taxon>Eukaryota</taxon>
        <taxon>Metazoa</taxon>
        <taxon>Chordata</taxon>
        <taxon>Craniata</taxon>
        <taxon>Vertebrata</taxon>
        <taxon>Euteleostomi</taxon>
        <taxon>Lepidosauria</taxon>
        <taxon>Squamata</taxon>
        <taxon>Bifurcata</taxon>
        <taxon>Gekkota</taxon>
        <taxon>Sphaerodactylidae</taxon>
        <taxon>Sphaerodactylus</taxon>
    </lineage>
</organism>
<proteinExistence type="predicted"/>
<dbReference type="Proteomes" id="UP000827872">
    <property type="component" value="Linkage Group LG05"/>
</dbReference>
<evidence type="ECO:0000313" key="2">
    <source>
        <dbReference type="Proteomes" id="UP000827872"/>
    </source>
</evidence>
<sequence>MATKPKGNKKRARNVGRGAADRAFAQQQPGPTPIVAQDADAGAPHGNLGMPVTPAHSGVLAPPASSAACATSAVDLPAQIQLGTEPSLAAPVHPVPGTPVPVAHRYQVWLVGHSIVHWAGRYAKKSGWGEHLGLDTSVDIRWLARRGMMWPALLLRLRNSVLQFGFPDAVLIQLGENDIPASKGVVLQNSMRDDLKLLHRKMPKTKLFWSCLLERRTWRNAVVPARVNKTRSKLCRSAARLVLSMGGDVIPHVDLSHALPALFLPDGVHLSDWGQDIWLHDVRHALLQWLRGPH</sequence>
<reference evidence="1" key="1">
    <citation type="submission" date="2021-08" db="EMBL/GenBank/DDBJ databases">
        <title>The first chromosome-level gecko genome reveals the dynamic sex chromosomes of Neotropical dwarf geckos (Sphaerodactylidae: Sphaerodactylus).</title>
        <authorList>
            <person name="Pinto B.J."/>
            <person name="Keating S.E."/>
            <person name="Gamble T."/>
        </authorList>
    </citation>
    <scope>NUCLEOTIDE SEQUENCE</scope>
    <source>
        <strain evidence="1">TG3544</strain>
    </source>
</reference>
<protein>
    <submittedName>
        <fullName evidence="1">Uncharacterized protein</fullName>
    </submittedName>
</protein>
<accession>A0ACB8F3A5</accession>